<comment type="caution">
    <text evidence="1">The sequence shown here is derived from an EMBL/GenBank/DDBJ whole genome shotgun (WGS) entry which is preliminary data.</text>
</comment>
<dbReference type="EMBL" id="VOXD01000081">
    <property type="protein sequence ID" value="TXF81328.1"/>
    <property type="molecule type" value="Genomic_DNA"/>
</dbReference>
<dbReference type="Pfam" id="PF03400">
    <property type="entry name" value="DDE_Tnp_IS1"/>
    <property type="match status" value="1"/>
</dbReference>
<dbReference type="AlphaFoldDB" id="A0A5C7F120"/>
<dbReference type="InterPro" id="IPR005063">
    <property type="entry name" value="Transposase_27"/>
</dbReference>
<keyword evidence="2" id="KW-1185">Reference proteome</keyword>
<organism evidence="1 2">
    <name type="scientific">Neolewinella aurantiaca</name>
    <dbReference type="NCBI Taxonomy" id="2602767"/>
    <lineage>
        <taxon>Bacteria</taxon>
        <taxon>Pseudomonadati</taxon>
        <taxon>Bacteroidota</taxon>
        <taxon>Saprospiria</taxon>
        <taxon>Saprospirales</taxon>
        <taxon>Lewinellaceae</taxon>
        <taxon>Neolewinella</taxon>
    </lineage>
</organism>
<evidence type="ECO:0000313" key="1">
    <source>
        <dbReference type="EMBL" id="TXF81328.1"/>
    </source>
</evidence>
<gene>
    <name evidence="1" type="ORF">FUA23_22020</name>
</gene>
<accession>A0A5C7F120</accession>
<feature type="non-terminal residue" evidence="1">
    <location>
        <position position="1"/>
    </location>
</feature>
<sequence>LEAILDKLPSRLRQKCQFATDHFESYYQLIPPEQHKPGKALTYYIEGYFTGVRARVSRLVRKTLSFSKDLSNHVAAIRYFLWQRNLDSYPYI</sequence>
<dbReference type="Proteomes" id="UP000321907">
    <property type="component" value="Unassembled WGS sequence"/>
</dbReference>
<dbReference type="GO" id="GO:0006313">
    <property type="term" value="P:DNA transposition"/>
    <property type="evidence" value="ECO:0007669"/>
    <property type="project" value="InterPro"/>
</dbReference>
<dbReference type="GO" id="GO:0004803">
    <property type="term" value="F:transposase activity"/>
    <property type="evidence" value="ECO:0007669"/>
    <property type="project" value="InterPro"/>
</dbReference>
<dbReference type="GO" id="GO:0003677">
    <property type="term" value="F:DNA binding"/>
    <property type="evidence" value="ECO:0007669"/>
    <property type="project" value="InterPro"/>
</dbReference>
<reference evidence="1 2" key="1">
    <citation type="submission" date="2019-08" db="EMBL/GenBank/DDBJ databases">
        <title>Lewinella sp. strain SSH13 Genome sequencing and assembly.</title>
        <authorList>
            <person name="Kim I."/>
        </authorList>
    </citation>
    <scope>NUCLEOTIDE SEQUENCE [LARGE SCALE GENOMIC DNA]</scope>
    <source>
        <strain evidence="1 2">SSH13</strain>
    </source>
</reference>
<protein>
    <submittedName>
        <fullName evidence="1">IS1 family transposase</fullName>
    </submittedName>
</protein>
<proteinExistence type="predicted"/>
<evidence type="ECO:0000313" key="2">
    <source>
        <dbReference type="Proteomes" id="UP000321907"/>
    </source>
</evidence>
<name>A0A5C7F120_9BACT</name>